<keyword evidence="11" id="KW-1185">Reference proteome</keyword>
<name>A0AA39QWB7_9LECA</name>
<dbReference type="Gene3D" id="3.30.2380.10">
    <property type="entry name" value="CGI121/TPRKB"/>
    <property type="match status" value="1"/>
</dbReference>
<evidence type="ECO:0000256" key="3">
    <source>
        <dbReference type="ARBA" id="ARBA00015316"/>
    </source>
</evidence>
<sequence>MAELQTLHLAHLPPDLAVHVALYTEVQNAAYLRDQLLQGNQDFEYALIDASVIISTTHVLAAVFRAANDHLNKRLKSRNVHSEIVFSLGANNNIAQSLRSFGITAMTSNLLAIKLSTDPSITSLTVSQHLSTSIKGTLVEFSDANLANTADIAKIKKLYRLGGIGDDGNKGRRRRKDGSEEGSHLSDGLNDKEKGGGAERERKELEVAILGLVALRGAV</sequence>
<evidence type="ECO:0000256" key="5">
    <source>
        <dbReference type="ARBA" id="ARBA00022694"/>
    </source>
</evidence>
<comment type="function">
    <text evidence="7">Component of the EKC/KEOPS complex that is required for the formation of a threonylcarbamoyl group on adenosine at position 37 (t(6)A37) in tRNAs that read codons beginning with adenine. The complex is probably involved in the transfer of the threonylcarbamoyl moiety of threonylcarbamoyl-AMP (TC-AMP) to the N6 group of A37. CGI121 acts as an allosteric effector that regulates the t(6)A activity of the complex. The EKC/KEOPS complex also promotes both telomere uncapping and telomere elongation. The complex is required for efficient recruitment of transcriptional coactivators. CGI121 is not required for tRNA modification.</text>
</comment>
<comment type="caution">
    <text evidence="10">The sequence shown here is derived from an EMBL/GenBank/DDBJ whole genome shotgun (WGS) entry which is preliminary data.</text>
</comment>
<dbReference type="EMBL" id="JAFEKC020000019">
    <property type="protein sequence ID" value="KAK0509046.1"/>
    <property type="molecule type" value="Genomic_DNA"/>
</dbReference>
<evidence type="ECO:0000313" key="11">
    <source>
        <dbReference type="Proteomes" id="UP001166286"/>
    </source>
</evidence>
<evidence type="ECO:0000256" key="9">
    <source>
        <dbReference type="SAM" id="MobiDB-lite"/>
    </source>
</evidence>
<keyword evidence="6 8" id="KW-0539">Nucleus</keyword>
<keyword evidence="5" id="KW-0819">tRNA processing</keyword>
<dbReference type="InterPro" id="IPR013926">
    <property type="entry name" value="CGI121/TPRKB"/>
</dbReference>
<dbReference type="SUPFAM" id="SSF143870">
    <property type="entry name" value="PF0523-like"/>
    <property type="match status" value="1"/>
</dbReference>
<feature type="compositionally biased region" description="Basic and acidic residues" evidence="9">
    <location>
        <begin position="177"/>
        <end position="200"/>
    </location>
</feature>
<reference evidence="10" key="1">
    <citation type="submission" date="2023-03" db="EMBL/GenBank/DDBJ databases">
        <title>Complete genome of Cladonia borealis.</title>
        <authorList>
            <person name="Park H."/>
        </authorList>
    </citation>
    <scope>NUCLEOTIDE SEQUENCE</scope>
    <source>
        <strain evidence="10">ANT050790</strain>
    </source>
</reference>
<comment type="similarity">
    <text evidence="2 8">Belongs to the CGI121/TPRKB family.</text>
</comment>
<gene>
    <name evidence="10" type="ORF">JMJ35_008417</name>
</gene>
<dbReference type="GO" id="GO:0005634">
    <property type="term" value="C:nucleus"/>
    <property type="evidence" value="ECO:0007669"/>
    <property type="project" value="UniProtKB-SubCell"/>
</dbReference>
<dbReference type="InterPro" id="IPR036504">
    <property type="entry name" value="CGI121/TPRKB_sf"/>
</dbReference>
<proteinExistence type="inferred from homology"/>
<accession>A0AA39QWB7</accession>
<dbReference type="PANTHER" id="PTHR15840:SF10">
    <property type="entry name" value="EKC_KEOPS COMPLEX SUBUNIT TPRKB"/>
    <property type="match status" value="1"/>
</dbReference>
<evidence type="ECO:0000256" key="2">
    <source>
        <dbReference type="ARBA" id="ARBA00005546"/>
    </source>
</evidence>
<evidence type="ECO:0000256" key="6">
    <source>
        <dbReference type="ARBA" id="ARBA00023242"/>
    </source>
</evidence>
<dbReference type="PANTHER" id="PTHR15840">
    <property type="entry name" value="CGI-121 FAMILY MEMBER"/>
    <property type="match status" value="1"/>
</dbReference>
<dbReference type="AlphaFoldDB" id="A0AA39QWB7"/>
<evidence type="ECO:0000313" key="10">
    <source>
        <dbReference type="EMBL" id="KAK0509046.1"/>
    </source>
</evidence>
<dbReference type="GO" id="GO:0000408">
    <property type="term" value="C:EKC/KEOPS complex"/>
    <property type="evidence" value="ECO:0007669"/>
    <property type="project" value="TreeGrafter"/>
</dbReference>
<feature type="region of interest" description="Disordered" evidence="9">
    <location>
        <begin position="166"/>
        <end position="200"/>
    </location>
</feature>
<dbReference type="Pfam" id="PF08617">
    <property type="entry name" value="CGI-121"/>
    <property type="match status" value="1"/>
</dbReference>
<dbReference type="Proteomes" id="UP001166286">
    <property type="component" value="Unassembled WGS sequence"/>
</dbReference>
<protein>
    <recommendedName>
        <fullName evidence="4">EKC/KEOPS complex subunit CGI121</fullName>
    </recommendedName>
    <alternativeName>
        <fullName evidence="3">EKC/KEOPS complex subunit cgi121</fullName>
    </alternativeName>
</protein>
<evidence type="ECO:0000256" key="1">
    <source>
        <dbReference type="ARBA" id="ARBA00004123"/>
    </source>
</evidence>
<dbReference type="GO" id="GO:0005829">
    <property type="term" value="C:cytosol"/>
    <property type="evidence" value="ECO:0007669"/>
    <property type="project" value="TreeGrafter"/>
</dbReference>
<evidence type="ECO:0000256" key="4">
    <source>
        <dbReference type="ARBA" id="ARBA00016009"/>
    </source>
</evidence>
<comment type="subcellular location">
    <subcellularLocation>
        <location evidence="1">Nucleus</location>
    </subcellularLocation>
</comment>
<evidence type="ECO:0000256" key="7">
    <source>
        <dbReference type="ARBA" id="ARBA00025043"/>
    </source>
</evidence>
<dbReference type="GO" id="GO:0002949">
    <property type="term" value="P:tRNA threonylcarbamoyladenosine modification"/>
    <property type="evidence" value="ECO:0007669"/>
    <property type="project" value="TreeGrafter"/>
</dbReference>
<evidence type="ECO:0000256" key="8">
    <source>
        <dbReference type="RuleBase" id="RU004398"/>
    </source>
</evidence>
<organism evidence="10 11">
    <name type="scientific">Cladonia borealis</name>
    <dbReference type="NCBI Taxonomy" id="184061"/>
    <lineage>
        <taxon>Eukaryota</taxon>
        <taxon>Fungi</taxon>
        <taxon>Dikarya</taxon>
        <taxon>Ascomycota</taxon>
        <taxon>Pezizomycotina</taxon>
        <taxon>Lecanoromycetes</taxon>
        <taxon>OSLEUM clade</taxon>
        <taxon>Lecanoromycetidae</taxon>
        <taxon>Lecanorales</taxon>
        <taxon>Lecanorineae</taxon>
        <taxon>Cladoniaceae</taxon>
        <taxon>Cladonia</taxon>
    </lineage>
</organism>